<dbReference type="PROSITE" id="PS50195">
    <property type="entry name" value="PX"/>
    <property type="match status" value="1"/>
</dbReference>
<name>A0A8K1CV79_PYTOL</name>
<dbReference type="OrthoDB" id="163036at2759"/>
<reference evidence="4" key="1">
    <citation type="submission" date="2019-03" db="EMBL/GenBank/DDBJ databases">
        <title>Long read genome sequence of the mycoparasitic Pythium oligandrum ATCC 38472 isolated from sugarbeet rhizosphere.</title>
        <authorList>
            <person name="Gaulin E."/>
        </authorList>
    </citation>
    <scope>NUCLEOTIDE SEQUENCE</scope>
    <source>
        <strain evidence="4">ATCC 38472_TT</strain>
    </source>
</reference>
<feature type="chain" id="PRO_5035429641" description="PX domain-containing protein" evidence="2">
    <location>
        <begin position="18"/>
        <end position="383"/>
    </location>
</feature>
<comment type="caution">
    <text evidence="4">The sequence shown here is derived from an EMBL/GenBank/DDBJ whole genome shotgun (WGS) entry which is preliminary data.</text>
</comment>
<dbReference type="Gene3D" id="3.30.1520.10">
    <property type="entry name" value="Phox-like domain"/>
    <property type="match status" value="1"/>
</dbReference>
<dbReference type="InterPro" id="IPR036871">
    <property type="entry name" value="PX_dom_sf"/>
</dbReference>
<evidence type="ECO:0000256" key="1">
    <source>
        <dbReference type="SAM" id="MobiDB-lite"/>
    </source>
</evidence>
<organism evidence="4 5">
    <name type="scientific">Pythium oligandrum</name>
    <name type="common">Mycoparasitic fungus</name>
    <dbReference type="NCBI Taxonomy" id="41045"/>
    <lineage>
        <taxon>Eukaryota</taxon>
        <taxon>Sar</taxon>
        <taxon>Stramenopiles</taxon>
        <taxon>Oomycota</taxon>
        <taxon>Peronosporomycetes</taxon>
        <taxon>Pythiales</taxon>
        <taxon>Pythiaceae</taxon>
        <taxon>Pythium</taxon>
    </lineage>
</organism>
<accession>A0A8K1CV79</accession>
<feature type="domain" description="PX" evidence="3">
    <location>
        <begin position="2"/>
        <end position="198"/>
    </location>
</feature>
<feature type="compositionally biased region" description="Polar residues" evidence="1">
    <location>
        <begin position="350"/>
        <end position="375"/>
    </location>
</feature>
<keyword evidence="2" id="KW-0732">Signal</keyword>
<gene>
    <name evidence="4" type="ORF">Poli38472_001663</name>
</gene>
<evidence type="ECO:0000256" key="2">
    <source>
        <dbReference type="SAM" id="SignalP"/>
    </source>
</evidence>
<evidence type="ECO:0000313" key="5">
    <source>
        <dbReference type="Proteomes" id="UP000794436"/>
    </source>
</evidence>
<feature type="region of interest" description="Disordered" evidence="1">
    <location>
        <begin position="342"/>
        <end position="383"/>
    </location>
</feature>
<evidence type="ECO:0000313" key="4">
    <source>
        <dbReference type="EMBL" id="TMW69507.1"/>
    </source>
</evidence>
<dbReference type="AlphaFoldDB" id="A0A8K1CV79"/>
<feature type="region of interest" description="Disordered" evidence="1">
    <location>
        <begin position="103"/>
        <end position="129"/>
    </location>
</feature>
<dbReference type="InterPro" id="IPR001683">
    <property type="entry name" value="PX_dom"/>
</dbReference>
<dbReference type="GO" id="GO:0035091">
    <property type="term" value="F:phosphatidylinositol binding"/>
    <property type="evidence" value="ECO:0007669"/>
    <property type="project" value="InterPro"/>
</dbReference>
<sequence>MSGVVHVLSATITSALAIKPSTVYVLRVENTATQDVWHIRRCFSEFCDLREKMVVLIDGQRGAPQVKEPPMNTGGGGSNPSTPSPTTLLQRRLNALYPIKETTFSPRVPSHGSTTSSASSTGSGYSVSATPSLDVHERFPYLYSKFPRRQFFGSRTKKVIEHRTVALNQFIQEALWFIREAKTHHHIAMYFSLMTQLETFFDCARHARPATNSFLNTPTEATAPYMLPEVNLVAKNAHEALLARAMATHGFWRPATELSTASNNQIGLYDDDDESDEEADDYEERKVLKKTISCFMEREVRERSLPPAMTRASERDRRVSAAEAWAARVEIAGIPPAAAAALHRRREDNQNPARLFQQQSMPARFSSKASNQESVQFERRQWR</sequence>
<keyword evidence="5" id="KW-1185">Reference proteome</keyword>
<evidence type="ECO:0000259" key="3">
    <source>
        <dbReference type="PROSITE" id="PS50195"/>
    </source>
</evidence>
<dbReference type="EMBL" id="SPLM01000001">
    <property type="protein sequence ID" value="TMW69507.1"/>
    <property type="molecule type" value="Genomic_DNA"/>
</dbReference>
<feature type="compositionally biased region" description="Low complexity" evidence="1">
    <location>
        <begin position="110"/>
        <end position="128"/>
    </location>
</feature>
<feature type="region of interest" description="Disordered" evidence="1">
    <location>
        <begin position="61"/>
        <end position="87"/>
    </location>
</feature>
<proteinExistence type="predicted"/>
<feature type="signal peptide" evidence="2">
    <location>
        <begin position="1"/>
        <end position="17"/>
    </location>
</feature>
<dbReference type="SUPFAM" id="SSF64268">
    <property type="entry name" value="PX domain"/>
    <property type="match status" value="2"/>
</dbReference>
<protein>
    <recommendedName>
        <fullName evidence="3">PX domain-containing protein</fullName>
    </recommendedName>
</protein>
<dbReference type="Proteomes" id="UP000794436">
    <property type="component" value="Unassembled WGS sequence"/>
</dbReference>